<dbReference type="InterPro" id="IPR008628">
    <property type="entry name" value="GPP34-like"/>
</dbReference>
<dbReference type="GO" id="GO:0048194">
    <property type="term" value="P:Golgi vesicle budding"/>
    <property type="evidence" value="ECO:0007669"/>
    <property type="project" value="TreeGrafter"/>
</dbReference>
<dbReference type="AlphaFoldDB" id="A0AAD7J612"/>
<keyword evidence="4" id="KW-0446">Lipid-binding</keyword>
<evidence type="ECO:0000256" key="2">
    <source>
        <dbReference type="ARBA" id="ARBA00007284"/>
    </source>
</evidence>
<accession>A0AAD7J612</accession>
<dbReference type="PANTHER" id="PTHR12704:SF2">
    <property type="entry name" value="GOLGI PHOSPHOPROTEIN 3 HOMOLOG SAURON"/>
    <property type="match status" value="1"/>
</dbReference>
<dbReference type="EMBL" id="JARKIB010000050">
    <property type="protein sequence ID" value="KAJ7755244.1"/>
    <property type="molecule type" value="Genomic_DNA"/>
</dbReference>
<dbReference type="GO" id="GO:0070273">
    <property type="term" value="F:phosphatidylinositol-4-phosphate binding"/>
    <property type="evidence" value="ECO:0007669"/>
    <property type="project" value="InterPro"/>
</dbReference>
<gene>
    <name evidence="6" type="ORF">B0H16DRAFT_1541497</name>
</gene>
<comment type="caution">
    <text evidence="6">The sequence shown here is derived from an EMBL/GenBank/DDBJ whole genome shotgun (WGS) entry which is preliminary data.</text>
</comment>
<dbReference type="InterPro" id="IPR038261">
    <property type="entry name" value="GPP34-like_sf"/>
</dbReference>
<organism evidence="6 7">
    <name type="scientific">Mycena metata</name>
    <dbReference type="NCBI Taxonomy" id="1033252"/>
    <lineage>
        <taxon>Eukaryota</taxon>
        <taxon>Fungi</taxon>
        <taxon>Dikarya</taxon>
        <taxon>Basidiomycota</taxon>
        <taxon>Agaricomycotina</taxon>
        <taxon>Agaricomycetes</taxon>
        <taxon>Agaricomycetidae</taxon>
        <taxon>Agaricales</taxon>
        <taxon>Marasmiineae</taxon>
        <taxon>Mycenaceae</taxon>
        <taxon>Mycena</taxon>
    </lineage>
</organism>
<name>A0AAD7J612_9AGAR</name>
<dbReference type="GO" id="GO:0005829">
    <property type="term" value="C:cytosol"/>
    <property type="evidence" value="ECO:0007669"/>
    <property type="project" value="TreeGrafter"/>
</dbReference>
<evidence type="ECO:0000313" key="7">
    <source>
        <dbReference type="Proteomes" id="UP001215598"/>
    </source>
</evidence>
<reference evidence="6" key="1">
    <citation type="submission" date="2023-03" db="EMBL/GenBank/DDBJ databases">
        <title>Massive genome expansion in bonnet fungi (Mycena s.s.) driven by repeated elements and novel gene families across ecological guilds.</title>
        <authorList>
            <consortium name="Lawrence Berkeley National Laboratory"/>
            <person name="Harder C.B."/>
            <person name="Miyauchi S."/>
            <person name="Viragh M."/>
            <person name="Kuo A."/>
            <person name="Thoen E."/>
            <person name="Andreopoulos B."/>
            <person name="Lu D."/>
            <person name="Skrede I."/>
            <person name="Drula E."/>
            <person name="Henrissat B."/>
            <person name="Morin E."/>
            <person name="Kohler A."/>
            <person name="Barry K."/>
            <person name="LaButti K."/>
            <person name="Morin E."/>
            <person name="Salamov A."/>
            <person name="Lipzen A."/>
            <person name="Mereny Z."/>
            <person name="Hegedus B."/>
            <person name="Baldrian P."/>
            <person name="Stursova M."/>
            <person name="Weitz H."/>
            <person name="Taylor A."/>
            <person name="Grigoriev I.V."/>
            <person name="Nagy L.G."/>
            <person name="Martin F."/>
            <person name="Kauserud H."/>
        </authorList>
    </citation>
    <scope>NUCLEOTIDE SEQUENCE</scope>
    <source>
        <strain evidence="6">CBHHK182m</strain>
    </source>
</reference>
<dbReference type="GO" id="GO:0043001">
    <property type="term" value="P:Golgi to plasma membrane protein transport"/>
    <property type="evidence" value="ECO:0007669"/>
    <property type="project" value="TreeGrafter"/>
</dbReference>
<dbReference type="GO" id="GO:0007030">
    <property type="term" value="P:Golgi organization"/>
    <property type="evidence" value="ECO:0007669"/>
    <property type="project" value="TreeGrafter"/>
</dbReference>
<evidence type="ECO:0000256" key="3">
    <source>
        <dbReference type="ARBA" id="ARBA00023034"/>
    </source>
</evidence>
<evidence type="ECO:0000256" key="5">
    <source>
        <dbReference type="ARBA" id="ARBA00023136"/>
    </source>
</evidence>
<comment type="subcellular location">
    <subcellularLocation>
        <location evidence="1">Golgi apparatus membrane</location>
        <topology evidence="1">Peripheral membrane protein</topology>
        <orientation evidence="1">Cytoplasmic side</orientation>
    </subcellularLocation>
</comment>
<dbReference type="GO" id="GO:0031985">
    <property type="term" value="C:Golgi cisterna"/>
    <property type="evidence" value="ECO:0007669"/>
    <property type="project" value="TreeGrafter"/>
</dbReference>
<evidence type="ECO:0000256" key="1">
    <source>
        <dbReference type="ARBA" id="ARBA00004255"/>
    </source>
</evidence>
<dbReference type="Pfam" id="PF05719">
    <property type="entry name" value="GPP34"/>
    <property type="match status" value="1"/>
</dbReference>
<keyword evidence="7" id="KW-1185">Reference proteome</keyword>
<dbReference type="GO" id="GO:0000139">
    <property type="term" value="C:Golgi membrane"/>
    <property type="evidence" value="ECO:0007669"/>
    <property type="project" value="UniProtKB-SubCell"/>
</dbReference>
<comment type="similarity">
    <text evidence="2">Belongs to the GOLPH3/VPS74 family.</text>
</comment>
<keyword evidence="3" id="KW-0333">Golgi apparatus</keyword>
<dbReference type="PANTHER" id="PTHR12704">
    <property type="entry name" value="TRANS-GOLGI PROTEIN GMX33"/>
    <property type="match status" value="1"/>
</dbReference>
<sequence length="70" mass="8127">MEEVLLLGIKDKQGYLSFWNDNISYALRGCILIELALRRRIGVVRDAGRVRYFLLILLFHDFTLRASGLN</sequence>
<dbReference type="GO" id="GO:0005802">
    <property type="term" value="C:trans-Golgi network"/>
    <property type="evidence" value="ECO:0007669"/>
    <property type="project" value="TreeGrafter"/>
</dbReference>
<proteinExistence type="inferred from homology"/>
<keyword evidence="5" id="KW-0472">Membrane</keyword>
<dbReference type="Proteomes" id="UP001215598">
    <property type="component" value="Unassembled WGS sequence"/>
</dbReference>
<evidence type="ECO:0000256" key="4">
    <source>
        <dbReference type="ARBA" id="ARBA00023121"/>
    </source>
</evidence>
<dbReference type="Gene3D" id="1.10.3630.10">
    <property type="entry name" value="yeast vps74-n-term truncation variant domain like"/>
    <property type="match status" value="1"/>
</dbReference>
<protein>
    <submittedName>
        <fullName evidence="6">Golgi phosphoprotein 3-domain-containing protein</fullName>
    </submittedName>
</protein>
<evidence type="ECO:0000313" key="6">
    <source>
        <dbReference type="EMBL" id="KAJ7755244.1"/>
    </source>
</evidence>
<dbReference type="GO" id="GO:0006890">
    <property type="term" value="P:retrograde vesicle-mediated transport, Golgi to endoplasmic reticulum"/>
    <property type="evidence" value="ECO:0007669"/>
    <property type="project" value="TreeGrafter"/>
</dbReference>